<dbReference type="RefSeq" id="YP_293990.1">
    <property type="nucleotide sequence ID" value="NC_007346.1"/>
</dbReference>
<dbReference type="CDD" id="cd00084">
    <property type="entry name" value="HMG-box_SF"/>
    <property type="match status" value="1"/>
</dbReference>
<keyword evidence="2" id="KW-1185">Reference proteome</keyword>
<accession>Q4A2P7</accession>
<dbReference type="GeneID" id="3654885"/>
<protein>
    <submittedName>
        <fullName evidence="1">Uncharacterized protein</fullName>
    </submittedName>
</protein>
<sequence>MPTHNRTVTEFTNETMHLAALANTIFNDCVVENSTIPPESPPPVDVTTVASIDDDESPTDANVEKLLIKLTETTEDGITTSSTCDDVISDAISLLRDLRHKKATLIKKERRVDAITNPRERAKYRTNVPTPAMLFCNDHRAEAGKWYDSGGRIEGVRESRPSQIQRRLANQWKFADSSVRIKYRNKADSLCNSASTVRETDATDDDVIVD</sequence>
<gene>
    <name evidence="1" type="ORF">EhV235</name>
</gene>
<organism evidence="1 2">
    <name type="scientific">Emiliania huxleyi virus 86 (isolate United Kingdom/English Channel/1999)</name>
    <name type="common">EhV-86</name>
    <dbReference type="NCBI Taxonomy" id="654925"/>
    <lineage>
        <taxon>Viruses</taxon>
        <taxon>Varidnaviria</taxon>
        <taxon>Bamfordvirae</taxon>
        <taxon>Nucleocytoviricota</taxon>
        <taxon>Megaviricetes</taxon>
        <taxon>Algavirales</taxon>
        <taxon>Phycodnaviridae</taxon>
        <taxon>Coccolithovirus</taxon>
        <taxon>Coccolithovirus huxleyi</taxon>
        <taxon>Emiliania huxleyi virus 86</taxon>
    </lineage>
</organism>
<evidence type="ECO:0000313" key="2">
    <source>
        <dbReference type="Proteomes" id="UP000000863"/>
    </source>
</evidence>
<evidence type="ECO:0000313" key="1">
    <source>
        <dbReference type="EMBL" id="CAI65659.1"/>
    </source>
</evidence>
<proteinExistence type="predicted"/>
<dbReference type="EMBL" id="AJ890364">
    <property type="protein sequence ID" value="CAI65659.1"/>
    <property type="molecule type" value="Genomic_DNA"/>
</dbReference>
<dbReference type="Proteomes" id="UP000000863">
    <property type="component" value="Segment"/>
</dbReference>
<dbReference type="KEGG" id="vg:3654885"/>
<reference evidence="1 2" key="1">
    <citation type="journal article" date="2005" name="Science">
        <title>Complete genome sequence and lytic phase transcription profile of a Coccolithovirus.</title>
        <authorList>
            <person name="Wilson W.H."/>
            <person name="Schroeder D.C."/>
            <person name="Allen M.J."/>
            <person name="Holden M.T.G."/>
            <person name="Parkhill J."/>
            <person name="Barrell B.G."/>
            <person name="Churcher C."/>
            <person name="Hamlin N."/>
            <person name="Mungall K."/>
            <person name="Norbertczak H."/>
            <person name="Quail M.A."/>
            <person name="Price C."/>
            <person name="Rabbinowitsch E."/>
            <person name="Walker D."/>
            <person name="Craigon M."/>
            <person name="Roy D."/>
            <person name="Ghazal P."/>
        </authorList>
    </citation>
    <scope>NUCLEOTIDE SEQUENCE [LARGE SCALE GENOMIC DNA]</scope>
    <source>
        <strain evidence="2">Isolate United Kingdom/English Channel/1999</strain>
    </source>
</reference>
<name>Q4A2P7_EHV8U</name>
<organismHost>
    <name type="scientific">Emiliania huxleyi</name>
    <name type="common">Coccolithophore</name>
    <name type="synonym">Pontosphaera huxleyi</name>
    <dbReference type="NCBI Taxonomy" id="2903"/>
</organismHost>